<proteinExistence type="predicted"/>
<keyword evidence="1" id="KW-1185">Reference proteome</keyword>
<dbReference type="AlphaFoldDB" id="A0A158P6P3"/>
<evidence type="ECO:0000313" key="2">
    <source>
        <dbReference type="WBParaSite" id="ACAC_0000133201-mRNA-1"/>
    </source>
</evidence>
<reference evidence="2" key="2">
    <citation type="submission" date="2016-04" db="UniProtKB">
        <authorList>
            <consortium name="WormBaseParasite"/>
        </authorList>
    </citation>
    <scope>IDENTIFICATION</scope>
</reference>
<evidence type="ECO:0000313" key="1">
    <source>
        <dbReference type="Proteomes" id="UP000035642"/>
    </source>
</evidence>
<accession>A0A158P6P3</accession>
<sequence length="288" mass="31869">MSSAVSTAMHQFVSTTVAGLPLWDHLPTYLFSGLQVPINFKGNRPLNPSCSDSCQSSCSPATSPEQCLAACEAVCRRISLEHKNPEPMTFQQNYLKPSPRTTTTLTEALPNLYTTIPPLYQNPQTAPVLPSAQSPSPQCLNQCDTGCQQSCLQRNPQPQEGCNRSCANTCNYVCASSPLSQMTAMDVSIYPVRLDPRERCSSECQLVCQIVCRTQLTGKKCFDSCAPQCDRVCEQPQVQGHSANLFSRNPLQKTTDLQTVGEMRMTMDMTEHLDMPFLGHRPFQHRPS</sequence>
<reference evidence="1" key="1">
    <citation type="submission" date="2012-09" db="EMBL/GenBank/DDBJ databases">
        <authorList>
            <person name="Martin A.A."/>
        </authorList>
    </citation>
    <scope>NUCLEOTIDE SEQUENCE</scope>
</reference>
<name>A0A158P6P3_ANGCA</name>
<dbReference type="WBParaSite" id="ACAC_0000133201-mRNA-1">
    <property type="protein sequence ID" value="ACAC_0000133201-mRNA-1"/>
    <property type="gene ID" value="ACAC_0000133201"/>
</dbReference>
<protein>
    <submittedName>
        <fullName evidence="2">Uncharacterized protein</fullName>
    </submittedName>
</protein>
<dbReference type="Proteomes" id="UP000035642">
    <property type="component" value="Unassembled WGS sequence"/>
</dbReference>
<organism evidence="1 2">
    <name type="scientific">Angiostrongylus cantonensis</name>
    <name type="common">Rat lungworm</name>
    <dbReference type="NCBI Taxonomy" id="6313"/>
    <lineage>
        <taxon>Eukaryota</taxon>
        <taxon>Metazoa</taxon>
        <taxon>Ecdysozoa</taxon>
        <taxon>Nematoda</taxon>
        <taxon>Chromadorea</taxon>
        <taxon>Rhabditida</taxon>
        <taxon>Rhabditina</taxon>
        <taxon>Rhabditomorpha</taxon>
        <taxon>Strongyloidea</taxon>
        <taxon>Metastrongylidae</taxon>
        <taxon>Angiostrongylus</taxon>
    </lineage>
</organism>